<feature type="transmembrane region" description="Helical" evidence="2">
    <location>
        <begin position="525"/>
        <end position="545"/>
    </location>
</feature>
<keyword evidence="2" id="KW-0812">Transmembrane</keyword>
<organism evidence="3 4">
    <name type="scientific">Colocasia esculenta</name>
    <name type="common">Wild taro</name>
    <name type="synonym">Arum esculentum</name>
    <dbReference type="NCBI Taxonomy" id="4460"/>
    <lineage>
        <taxon>Eukaryota</taxon>
        <taxon>Viridiplantae</taxon>
        <taxon>Streptophyta</taxon>
        <taxon>Embryophyta</taxon>
        <taxon>Tracheophyta</taxon>
        <taxon>Spermatophyta</taxon>
        <taxon>Magnoliopsida</taxon>
        <taxon>Liliopsida</taxon>
        <taxon>Araceae</taxon>
        <taxon>Aroideae</taxon>
        <taxon>Colocasieae</taxon>
        <taxon>Colocasia</taxon>
    </lineage>
</organism>
<accession>A0A843WJQ0</accession>
<evidence type="ECO:0000256" key="1">
    <source>
        <dbReference type="SAM" id="MobiDB-lite"/>
    </source>
</evidence>
<keyword evidence="4" id="KW-1185">Reference proteome</keyword>
<dbReference type="EMBL" id="NMUH01003974">
    <property type="protein sequence ID" value="MQM07867.1"/>
    <property type="molecule type" value="Genomic_DNA"/>
</dbReference>
<gene>
    <name evidence="3" type="ORF">Taro_040712</name>
</gene>
<proteinExistence type="predicted"/>
<evidence type="ECO:0000313" key="4">
    <source>
        <dbReference type="Proteomes" id="UP000652761"/>
    </source>
</evidence>
<keyword evidence="2" id="KW-0472">Membrane</keyword>
<evidence type="ECO:0000313" key="3">
    <source>
        <dbReference type="EMBL" id="MQM07867.1"/>
    </source>
</evidence>
<comment type="caution">
    <text evidence="3">The sequence shown here is derived from an EMBL/GenBank/DDBJ whole genome shotgun (WGS) entry which is preliminary data.</text>
</comment>
<feature type="transmembrane region" description="Helical" evidence="2">
    <location>
        <begin position="498"/>
        <end position="519"/>
    </location>
</feature>
<sequence>MGVKATCQSSRSPEAPAHVTYGLEHVGLSEVFGGRLPSGDPAVERPASSCEAAERHGAWRRRPIRREGPYGVRFFVKDCRRIIPLGSDEVVVAFLLPCCLAVGRWPCLGSGLLMLNATGRYVVFRSEGSTLVVATLWRQVLAVRTCLGWPMALLGVSGRGAVVACAARLVLVISQLCRFCGGRPASSPFAQCLALEGLSHSEVVSISWDPVLVSLLRVAPGYERARVGSPRERTLELREKRAAEAGARLASIACGLRVPLLATSGGGLVVVVVTAFPYDVSKFYNGTGVYGFPTWWCVHGPRWFYLWALDPVELQLLLCRVRGDCDRSVFVPWWRVAVDSLAVDFPLRELACGVAFTSAWLLPVEPVEGVPTLLAFPLLKGRVLCYVCRVASLVERCDTCLWLLSAWCWLVVSSGEVLPEFFSVGSGRSENRCYCPGEGFSQDCFALNDALVVLVEVLLGLACIVSAVPLAAVFSLMVRIIGLCILVKVLPRIALCRFWWRTALGAFGGVCSVEVLYAWPCVWLLSWPAYLVVYFQVFSAVLVVLRVSLWSVWSASFLVPGVLSQMVVWVVVVTTEKSCGRLPSGDPAVEQPASSYGAAERRGARRRRPIRREGPYGVRFFVKMDACRWCSVYVFKFCAWWVWARRGGVVLLEPSFTCFRGMLLSPFHLVVVCQEATCSLSLSGGDRLAFAFASVVQFQFPIVAVVGSCPSWLREASPSCHEAYPSCWALVVWPFGVWALGDEVLVAFLLMCCLAAGWWSCLGSDLLMLNVTGRYVAFRSEGGTLVVLAIRACLGWPTALLEVFERGAVCACAAGLRLSSFPGTLVLVSLLRVASGYERARVGSPREQTLELRGKRGAEAGARLASRAYGLRVPLLAASGGGLVAVVVTTFPYDVSKCYLLP</sequence>
<feature type="transmembrane region" description="Helical" evidence="2">
    <location>
        <begin position="552"/>
        <end position="572"/>
    </location>
</feature>
<reference evidence="3" key="1">
    <citation type="submission" date="2017-07" db="EMBL/GenBank/DDBJ databases">
        <title>Taro Niue Genome Assembly and Annotation.</title>
        <authorList>
            <person name="Atibalentja N."/>
            <person name="Keating K."/>
            <person name="Fields C.J."/>
        </authorList>
    </citation>
    <scope>NUCLEOTIDE SEQUENCE</scope>
    <source>
        <strain evidence="3">Niue_2</strain>
        <tissue evidence="3">Leaf</tissue>
    </source>
</reference>
<dbReference type="Proteomes" id="UP000652761">
    <property type="component" value="Unassembled WGS sequence"/>
</dbReference>
<protein>
    <submittedName>
        <fullName evidence="3">Uncharacterized protein</fullName>
    </submittedName>
</protein>
<name>A0A843WJQ0_COLES</name>
<dbReference type="AlphaFoldDB" id="A0A843WJQ0"/>
<keyword evidence="2" id="KW-1133">Transmembrane helix</keyword>
<feature type="region of interest" description="Disordered" evidence="1">
    <location>
        <begin position="583"/>
        <end position="606"/>
    </location>
</feature>
<evidence type="ECO:0000256" key="2">
    <source>
        <dbReference type="SAM" id="Phobius"/>
    </source>
</evidence>
<feature type="transmembrane region" description="Helical" evidence="2">
    <location>
        <begin position="457"/>
        <end position="486"/>
    </location>
</feature>